<comment type="caution">
    <text evidence="3">The sequence shown here is derived from an EMBL/GenBank/DDBJ whole genome shotgun (WGS) entry which is preliminary data.</text>
</comment>
<dbReference type="Proteomes" id="UP001385809">
    <property type="component" value="Unassembled WGS sequence"/>
</dbReference>
<dbReference type="Pfam" id="PF01243">
    <property type="entry name" value="PNPOx_N"/>
    <property type="match status" value="1"/>
</dbReference>
<dbReference type="Gene3D" id="2.30.110.10">
    <property type="entry name" value="Electron Transport, Fmn-binding Protein, Chain A"/>
    <property type="match status" value="1"/>
</dbReference>
<keyword evidence="1" id="KW-0560">Oxidoreductase</keyword>
<evidence type="ECO:0000256" key="1">
    <source>
        <dbReference type="ARBA" id="ARBA00023002"/>
    </source>
</evidence>
<accession>A0ABU8MIZ9</accession>
<evidence type="ECO:0000313" key="4">
    <source>
        <dbReference type="Proteomes" id="UP001385809"/>
    </source>
</evidence>
<sequence>MLLDPDDPVLTHAHERLTSEPVIWLATTRPHAVPVWFGWTDPTVTVFSRPDTLKIDHLRRDPAVALHLDSAAGGGDIVLLEGRAELDGDPPAEDAFARKYADLLGGTSFADWRATFSTPVVVTVAKIVAWRAGEGGLEYRSVP</sequence>
<dbReference type="SUPFAM" id="SSF50475">
    <property type="entry name" value="FMN-binding split barrel"/>
    <property type="match status" value="1"/>
</dbReference>
<gene>
    <name evidence="3" type="ORF">WCD74_02495</name>
</gene>
<reference evidence="3 4" key="1">
    <citation type="submission" date="2024-03" db="EMBL/GenBank/DDBJ databases">
        <title>Actinomycetospora sp. OC33-EN08, a novel actinomycete isolated from wild orchid (Aerides multiflora).</title>
        <authorList>
            <person name="Suriyachadkun C."/>
        </authorList>
    </citation>
    <scope>NUCLEOTIDE SEQUENCE [LARGE SCALE GENOMIC DNA]</scope>
    <source>
        <strain evidence="3 4">OC33-EN08</strain>
    </source>
</reference>
<dbReference type="PANTHER" id="PTHR35176:SF6">
    <property type="entry name" value="HEME OXYGENASE HI_0854-RELATED"/>
    <property type="match status" value="1"/>
</dbReference>
<evidence type="ECO:0000259" key="2">
    <source>
        <dbReference type="Pfam" id="PF01243"/>
    </source>
</evidence>
<name>A0ABU8MIZ9_9PSEU</name>
<dbReference type="PANTHER" id="PTHR35176">
    <property type="entry name" value="HEME OXYGENASE HI_0854-RELATED"/>
    <property type="match status" value="1"/>
</dbReference>
<proteinExistence type="predicted"/>
<keyword evidence="4" id="KW-1185">Reference proteome</keyword>
<dbReference type="EMBL" id="JBBEGN010000001">
    <property type="protein sequence ID" value="MEJ2866617.1"/>
    <property type="molecule type" value="Genomic_DNA"/>
</dbReference>
<dbReference type="InterPro" id="IPR052019">
    <property type="entry name" value="F420H2_bilvrd_red/Heme_oxyg"/>
</dbReference>
<protein>
    <submittedName>
        <fullName evidence="3">Pyridoxamine 5'-phosphate oxidase family protein</fullName>
    </submittedName>
</protein>
<organism evidence="3 4">
    <name type="scientific">Actinomycetospora aurantiaca</name>
    <dbReference type="NCBI Taxonomy" id="3129233"/>
    <lineage>
        <taxon>Bacteria</taxon>
        <taxon>Bacillati</taxon>
        <taxon>Actinomycetota</taxon>
        <taxon>Actinomycetes</taxon>
        <taxon>Pseudonocardiales</taxon>
        <taxon>Pseudonocardiaceae</taxon>
        <taxon>Actinomycetospora</taxon>
    </lineage>
</organism>
<dbReference type="InterPro" id="IPR012349">
    <property type="entry name" value="Split_barrel_FMN-bd"/>
</dbReference>
<dbReference type="RefSeq" id="WP_337693235.1">
    <property type="nucleotide sequence ID" value="NZ_JBBEGN010000001.1"/>
</dbReference>
<feature type="domain" description="Pyridoxamine 5'-phosphate oxidase N-terminal" evidence="2">
    <location>
        <begin position="13"/>
        <end position="110"/>
    </location>
</feature>
<dbReference type="InterPro" id="IPR011576">
    <property type="entry name" value="Pyridox_Oxase_N"/>
</dbReference>
<evidence type="ECO:0000313" key="3">
    <source>
        <dbReference type="EMBL" id="MEJ2866617.1"/>
    </source>
</evidence>